<dbReference type="InterPro" id="IPR006054">
    <property type="entry name" value="DnaQ"/>
</dbReference>
<dbReference type="EC" id="2.7.7.7" evidence="1"/>
<evidence type="ECO:0000256" key="1">
    <source>
        <dbReference type="ARBA" id="ARBA00012417"/>
    </source>
</evidence>
<dbReference type="GO" id="GO:0003677">
    <property type="term" value="F:DNA binding"/>
    <property type="evidence" value="ECO:0007669"/>
    <property type="project" value="InterPro"/>
</dbReference>
<proteinExistence type="predicted"/>
<protein>
    <recommendedName>
        <fullName evidence="1">DNA-directed DNA polymerase</fullName>
        <ecNumber evidence="1">2.7.7.7</ecNumber>
    </recommendedName>
</protein>
<dbReference type="Proteomes" id="UP000005744">
    <property type="component" value="Unassembled WGS sequence"/>
</dbReference>
<comment type="catalytic activity">
    <reaction evidence="6">
        <text>DNA(n) + a 2'-deoxyribonucleoside 5'-triphosphate = DNA(n+1) + diphosphate</text>
        <dbReference type="Rhea" id="RHEA:22508"/>
        <dbReference type="Rhea" id="RHEA-COMP:17339"/>
        <dbReference type="Rhea" id="RHEA-COMP:17340"/>
        <dbReference type="ChEBI" id="CHEBI:33019"/>
        <dbReference type="ChEBI" id="CHEBI:61560"/>
        <dbReference type="ChEBI" id="CHEBI:173112"/>
        <dbReference type="EC" id="2.7.7.7"/>
    </reaction>
</comment>
<dbReference type="STRING" id="395493.BegalDRAFT_3281"/>
<accession>I3CKF7</accession>
<comment type="function">
    <text evidence="4">DNA polymerase III is a complex, multichain enzyme responsible for most of the replicative synthesis in bacteria. The epsilon subunit contain the editing function and is a proofreading 3'-5' exonuclease.</text>
</comment>
<evidence type="ECO:0000259" key="7">
    <source>
        <dbReference type="SMART" id="SM00479"/>
    </source>
</evidence>
<keyword evidence="3 8" id="KW-0378">Hydrolase</keyword>
<dbReference type="InterPro" id="IPR036397">
    <property type="entry name" value="RNaseH_sf"/>
</dbReference>
<dbReference type="CDD" id="cd06127">
    <property type="entry name" value="DEDDh"/>
    <property type="match status" value="1"/>
</dbReference>
<evidence type="ECO:0000256" key="3">
    <source>
        <dbReference type="ARBA" id="ARBA00022839"/>
    </source>
</evidence>
<dbReference type="PANTHER" id="PTHR30231:SF41">
    <property type="entry name" value="DNA POLYMERASE III SUBUNIT EPSILON"/>
    <property type="match status" value="1"/>
</dbReference>
<organism evidence="8 9">
    <name type="scientific">Beggiatoa alba B18LD</name>
    <dbReference type="NCBI Taxonomy" id="395493"/>
    <lineage>
        <taxon>Bacteria</taxon>
        <taxon>Pseudomonadati</taxon>
        <taxon>Pseudomonadota</taxon>
        <taxon>Gammaproteobacteria</taxon>
        <taxon>Thiotrichales</taxon>
        <taxon>Thiotrichaceae</taxon>
        <taxon>Beggiatoa</taxon>
    </lineage>
</organism>
<gene>
    <name evidence="8" type="ORF">BegalDRAFT_3281</name>
</gene>
<evidence type="ECO:0000313" key="9">
    <source>
        <dbReference type="Proteomes" id="UP000005744"/>
    </source>
</evidence>
<feature type="domain" description="Exonuclease" evidence="7">
    <location>
        <begin position="27"/>
        <end position="195"/>
    </location>
</feature>
<evidence type="ECO:0000256" key="6">
    <source>
        <dbReference type="ARBA" id="ARBA00049244"/>
    </source>
</evidence>
<name>I3CKF7_9GAMM</name>
<dbReference type="HOGENOM" id="CLU_047806_7_0_6"/>
<reference evidence="8 9" key="1">
    <citation type="submission" date="2011-11" db="EMBL/GenBank/DDBJ databases">
        <title>Improved High-Quality Draft sequence of Beggiatoa alba B18lD.</title>
        <authorList>
            <consortium name="US DOE Joint Genome Institute"/>
            <person name="Lucas S."/>
            <person name="Han J."/>
            <person name="Lapidus A."/>
            <person name="Cheng J.-F."/>
            <person name="Goodwin L."/>
            <person name="Pitluck S."/>
            <person name="Peters L."/>
            <person name="Mikhailova N."/>
            <person name="Held B."/>
            <person name="Detter J.C."/>
            <person name="Han C."/>
            <person name="Tapia R."/>
            <person name="Land M."/>
            <person name="Hauser L."/>
            <person name="Kyrpides N."/>
            <person name="Ivanova N."/>
            <person name="Pagani I."/>
            <person name="Samuel K."/>
            <person name="Teske A."/>
            <person name="Mueller J."/>
            <person name="Woyke T."/>
        </authorList>
    </citation>
    <scope>NUCLEOTIDE SEQUENCE [LARGE SCALE GENOMIC DNA]</scope>
    <source>
        <strain evidence="8 9">B18LD</strain>
    </source>
</reference>
<keyword evidence="3 8" id="KW-0269">Exonuclease</keyword>
<dbReference type="Pfam" id="PF00929">
    <property type="entry name" value="RNase_T"/>
    <property type="match status" value="1"/>
</dbReference>
<evidence type="ECO:0000256" key="5">
    <source>
        <dbReference type="ARBA" id="ARBA00026073"/>
    </source>
</evidence>
<sequence>MCSANHMSTHCTEATLLKKIVANDKTRFVVLDTETTGLLPYAGDEIVSISLLEMRGLEFTGREYKSLVNPRRSIPVMSTALHRISDSDVANSPYIDDILDEIVEFIGDAIIVGHHVNFDLCFINKALQRKLVWQLPNLWIDTMLLYIAYSGNLGHYSLDDVAKSFQIKNPARHTASGDAQVTGQIFQCMTKQLLSNTSLASELIDLQYKVMTSFWKL</sequence>
<dbReference type="GO" id="GO:0045004">
    <property type="term" value="P:DNA replication proofreading"/>
    <property type="evidence" value="ECO:0007669"/>
    <property type="project" value="TreeGrafter"/>
</dbReference>
<dbReference type="GO" id="GO:0003887">
    <property type="term" value="F:DNA-directed DNA polymerase activity"/>
    <property type="evidence" value="ECO:0007669"/>
    <property type="project" value="UniProtKB-EC"/>
</dbReference>
<dbReference type="SMART" id="SM00479">
    <property type="entry name" value="EXOIII"/>
    <property type="match status" value="1"/>
</dbReference>
<dbReference type="Gene3D" id="3.30.420.10">
    <property type="entry name" value="Ribonuclease H-like superfamily/Ribonuclease H"/>
    <property type="match status" value="1"/>
</dbReference>
<comment type="subunit">
    <text evidence="5">DNA polymerase III contains a core (composed of alpha, epsilon and theta chains) that associates with a tau subunit. This core dimerizes to form the POLIII' complex. PolIII' associates with the gamma complex (composed of gamma, delta, delta', psi and chi chains) and with the beta chain to form the complete DNA polymerase III complex.</text>
</comment>
<dbReference type="InterPro" id="IPR012337">
    <property type="entry name" value="RNaseH-like_sf"/>
</dbReference>
<dbReference type="AlphaFoldDB" id="I3CKF7"/>
<dbReference type="eggNOG" id="COG2176">
    <property type="taxonomic scope" value="Bacteria"/>
</dbReference>
<dbReference type="EMBL" id="JH600070">
    <property type="protein sequence ID" value="EIJ44100.1"/>
    <property type="molecule type" value="Genomic_DNA"/>
</dbReference>
<dbReference type="NCBIfam" id="TIGR00573">
    <property type="entry name" value="dnaq"/>
    <property type="match status" value="1"/>
</dbReference>
<dbReference type="GO" id="GO:0008408">
    <property type="term" value="F:3'-5' exonuclease activity"/>
    <property type="evidence" value="ECO:0007669"/>
    <property type="project" value="TreeGrafter"/>
</dbReference>
<keyword evidence="2" id="KW-0540">Nuclease</keyword>
<dbReference type="PANTHER" id="PTHR30231">
    <property type="entry name" value="DNA POLYMERASE III SUBUNIT EPSILON"/>
    <property type="match status" value="1"/>
</dbReference>
<keyword evidence="9" id="KW-1185">Reference proteome</keyword>
<dbReference type="FunFam" id="3.30.420.10:FF:000045">
    <property type="entry name" value="3'-5' exonuclease DinG"/>
    <property type="match status" value="1"/>
</dbReference>
<evidence type="ECO:0000256" key="4">
    <source>
        <dbReference type="ARBA" id="ARBA00025483"/>
    </source>
</evidence>
<dbReference type="GO" id="GO:0005829">
    <property type="term" value="C:cytosol"/>
    <property type="evidence" value="ECO:0007669"/>
    <property type="project" value="TreeGrafter"/>
</dbReference>
<dbReference type="SUPFAM" id="SSF53098">
    <property type="entry name" value="Ribonuclease H-like"/>
    <property type="match status" value="1"/>
</dbReference>
<dbReference type="InterPro" id="IPR013520">
    <property type="entry name" value="Ribonucl_H"/>
</dbReference>
<evidence type="ECO:0000256" key="2">
    <source>
        <dbReference type="ARBA" id="ARBA00022722"/>
    </source>
</evidence>
<evidence type="ECO:0000313" key="8">
    <source>
        <dbReference type="EMBL" id="EIJ44100.1"/>
    </source>
</evidence>